<name>A0AAD5QHF7_PARTN</name>
<dbReference type="InterPro" id="IPR018200">
    <property type="entry name" value="USP_CS"/>
</dbReference>
<dbReference type="EMBL" id="JAHQIW010000988">
    <property type="protein sequence ID" value="KAJ1351042.1"/>
    <property type="molecule type" value="Genomic_DNA"/>
</dbReference>
<dbReference type="GO" id="GO:0005829">
    <property type="term" value="C:cytosol"/>
    <property type="evidence" value="ECO:0007669"/>
    <property type="project" value="TreeGrafter"/>
</dbReference>
<dbReference type="InterPro" id="IPR050164">
    <property type="entry name" value="Peptidase_C19"/>
</dbReference>
<evidence type="ECO:0000313" key="6">
    <source>
        <dbReference type="Proteomes" id="UP001196413"/>
    </source>
</evidence>
<dbReference type="InterPro" id="IPR001394">
    <property type="entry name" value="Peptidase_C19_UCH"/>
</dbReference>
<evidence type="ECO:0000256" key="2">
    <source>
        <dbReference type="SAM" id="Coils"/>
    </source>
</evidence>
<evidence type="ECO:0000313" key="5">
    <source>
        <dbReference type="EMBL" id="KAJ1351042.1"/>
    </source>
</evidence>
<dbReference type="PROSITE" id="PS50235">
    <property type="entry name" value="USP_3"/>
    <property type="match status" value="1"/>
</dbReference>
<dbReference type="GO" id="GO:0016579">
    <property type="term" value="P:protein deubiquitination"/>
    <property type="evidence" value="ECO:0007669"/>
    <property type="project" value="InterPro"/>
</dbReference>
<dbReference type="PANTHER" id="PTHR24006">
    <property type="entry name" value="UBIQUITIN CARBOXYL-TERMINAL HYDROLASE"/>
    <property type="match status" value="1"/>
</dbReference>
<organism evidence="5 6">
    <name type="scientific">Parelaphostrongylus tenuis</name>
    <name type="common">Meningeal worm</name>
    <dbReference type="NCBI Taxonomy" id="148309"/>
    <lineage>
        <taxon>Eukaryota</taxon>
        <taxon>Metazoa</taxon>
        <taxon>Ecdysozoa</taxon>
        <taxon>Nematoda</taxon>
        <taxon>Chromadorea</taxon>
        <taxon>Rhabditida</taxon>
        <taxon>Rhabditina</taxon>
        <taxon>Rhabditomorpha</taxon>
        <taxon>Strongyloidea</taxon>
        <taxon>Metastrongylidae</taxon>
        <taxon>Parelaphostrongylus</taxon>
    </lineage>
</organism>
<dbReference type="Gene3D" id="3.90.70.10">
    <property type="entry name" value="Cysteine proteinases"/>
    <property type="match status" value="1"/>
</dbReference>
<keyword evidence="2" id="KW-0175">Coiled coil</keyword>
<gene>
    <name evidence="5" type="ORF">KIN20_006980</name>
</gene>
<dbReference type="AlphaFoldDB" id="A0AAD5QHF7"/>
<protein>
    <recommendedName>
        <fullName evidence="4">USP domain-containing protein</fullName>
    </recommendedName>
</protein>
<dbReference type="GO" id="GO:0005634">
    <property type="term" value="C:nucleus"/>
    <property type="evidence" value="ECO:0007669"/>
    <property type="project" value="TreeGrafter"/>
</dbReference>
<dbReference type="SUPFAM" id="SSF54001">
    <property type="entry name" value="Cysteine proteinases"/>
    <property type="match status" value="1"/>
</dbReference>
<accession>A0AAD5QHF7</accession>
<feature type="domain" description="USP" evidence="4">
    <location>
        <begin position="225"/>
        <end position="718"/>
    </location>
</feature>
<comment type="similarity">
    <text evidence="1">Belongs to the peptidase C19 family.</text>
</comment>
<dbReference type="PANTHER" id="PTHR24006:SF940">
    <property type="entry name" value="UBIQUITIN CARBOXYL-TERMINAL HYDROLASE K02C4.3-RELATED"/>
    <property type="match status" value="1"/>
</dbReference>
<proteinExistence type="inferred from homology"/>
<feature type="compositionally biased region" description="Polar residues" evidence="3">
    <location>
        <begin position="376"/>
        <end position="392"/>
    </location>
</feature>
<reference evidence="5" key="1">
    <citation type="submission" date="2021-06" db="EMBL/GenBank/DDBJ databases">
        <title>Parelaphostrongylus tenuis whole genome reference sequence.</title>
        <authorList>
            <person name="Garwood T.J."/>
            <person name="Larsen P.A."/>
            <person name="Fountain-Jones N.M."/>
            <person name="Garbe J.R."/>
            <person name="Macchietto M.G."/>
            <person name="Kania S.A."/>
            <person name="Gerhold R.W."/>
            <person name="Richards J.E."/>
            <person name="Wolf T.M."/>
        </authorList>
    </citation>
    <scope>NUCLEOTIDE SEQUENCE</scope>
    <source>
        <strain evidence="5">MNPRO001-30</strain>
        <tissue evidence="5">Meninges</tissue>
    </source>
</reference>
<feature type="region of interest" description="Disordered" evidence="3">
    <location>
        <begin position="758"/>
        <end position="788"/>
    </location>
</feature>
<sequence>MCVDGVVVVRTLEVPEMSHKAQQPLFTPPVKSPPPAYSTKSATPLAVTFRETGGGPSVEEQCTIEHIRSFLGSSDFDEDLCLKAIRHPRLRSQRSNNEEEYLQEVVGVYMDELNNATKKEEQRSQTPRPVQGCLFEPTQTIEEVAAEMPQGSAGQVVPVSSTGSAAYTATPVHGLPSAAEERELCDIEKAIAESLISQGPSGNRSYAASLPSNPEELLRKDGESVGLHNTGNTCWFNVVAQLLFHLPRFRRIVYEHVSRRPPPIKKENSQKTEHSEVDLVEQMRYLFACMDLGNRRYIDPSEALKVVSALAARSKSDVILGRQQDASEMMSNLMEWMEKGLAAFPASESIIEHVDAKERSSSFGTSHSMEPAEVSSLPSEISSTSMDTDSEPQALSFQDINKNDQFLNDNSRRSHVDWIHALFHGFQVERARNDVTNSWSKLEYTSLFPVQVSHGNLHDALEAHQFLNDSGKEPWFESLPAVKTEKLNMMFHFPRTIFMDRYMASNYESIIAIREKRNLLRDELASVRAELKGLSEFPIGDRTDKIVNILKATLHFAKGQNLESEIMDEGTATIPLSWTVPVGKMQSFVQDKPPVTPVSSNLQHLSKFMGELENSIAELEQRQSQLCAREAELVKLIDEIYERDDLKRHRYQLHAVAIHEGHANAGHYWAYVRKGNNDAQWEKFNDQRVECAAWSDIETEAIGGARTTSAYFLLYVSSAAEPWLFSSDTPASSFLSDDIRKLVENENANLESEVERYRCTQNEDGKGNAADMYDAPGDDRSSGLSPAPPPLNELEQMFMLNSTPLERLQAVADPENLAVALKFYCEPWFTEAAFEIEKRKLYSLLEFNKATYPQGTTHELVIDTQTKLMYRNVLKPMLSALVGRAGGNIVSTSEIYNKTISNFYDEIDNVACASRSRPLRCLLDLWYTIGFHVPAKTARFSIVRALLHSESEVIVNTARVELDEFVSTPFADHYVVIFQHASHLYDLIKTLWSVVRQIVTDLIHNSAANLPRLSYKAIEANVKMLGSVRAVTRIYDRVNGEIGNFHGNGHQVHADFVMPDYIIRGINIIAVLDFFAAIVQFLVDRVAPRDDTVRLLKDSLMWIELVVHRLAIWARNGYKDAEKVIIHINETLNMISLVFQSSEAPFKREISRRIHGATQVDRRFDGPDQTFISQATDLCYEVDQAACQLSLLGLGDSAEADSVYTRMMAVVSDIINNAMQADERTSINVAFLAKEVWDSEEKSSVVS</sequence>
<dbReference type="GO" id="GO:0004843">
    <property type="term" value="F:cysteine-type deubiquitinase activity"/>
    <property type="evidence" value="ECO:0007669"/>
    <property type="project" value="InterPro"/>
</dbReference>
<dbReference type="PROSITE" id="PS00973">
    <property type="entry name" value="USP_2"/>
    <property type="match status" value="1"/>
</dbReference>
<keyword evidence="6" id="KW-1185">Reference proteome</keyword>
<dbReference type="Pfam" id="PF00443">
    <property type="entry name" value="UCH"/>
    <property type="match status" value="1"/>
</dbReference>
<dbReference type="InterPro" id="IPR028889">
    <property type="entry name" value="USP"/>
</dbReference>
<feature type="coiled-coil region" evidence="2">
    <location>
        <begin position="602"/>
        <end position="629"/>
    </location>
</feature>
<evidence type="ECO:0000256" key="1">
    <source>
        <dbReference type="ARBA" id="ARBA00009085"/>
    </source>
</evidence>
<evidence type="ECO:0000256" key="3">
    <source>
        <dbReference type="SAM" id="MobiDB-lite"/>
    </source>
</evidence>
<feature type="region of interest" description="Disordered" evidence="3">
    <location>
        <begin position="355"/>
        <end position="392"/>
    </location>
</feature>
<evidence type="ECO:0000259" key="4">
    <source>
        <dbReference type="PROSITE" id="PS50235"/>
    </source>
</evidence>
<comment type="caution">
    <text evidence="5">The sequence shown here is derived from an EMBL/GenBank/DDBJ whole genome shotgun (WGS) entry which is preliminary data.</text>
</comment>
<dbReference type="Proteomes" id="UP001196413">
    <property type="component" value="Unassembled WGS sequence"/>
</dbReference>
<dbReference type="InterPro" id="IPR038765">
    <property type="entry name" value="Papain-like_cys_pep_sf"/>
</dbReference>